<evidence type="ECO:0008006" key="4">
    <source>
        <dbReference type="Google" id="ProtNLM"/>
    </source>
</evidence>
<name>A0A975GX47_9CAUL</name>
<keyword evidence="1" id="KW-0732">Signal</keyword>
<evidence type="ECO:0000256" key="1">
    <source>
        <dbReference type="SAM" id="SignalP"/>
    </source>
</evidence>
<evidence type="ECO:0000313" key="3">
    <source>
        <dbReference type="Proteomes" id="UP000663918"/>
    </source>
</evidence>
<dbReference type="PROSITE" id="PS51257">
    <property type="entry name" value="PROKAR_LIPOPROTEIN"/>
    <property type="match status" value="1"/>
</dbReference>
<reference evidence="2" key="1">
    <citation type="submission" date="2020-09" db="EMBL/GenBank/DDBJ databases">
        <title>Brevundimonas sp. LVF2 isolated from a puddle in Goettingen, Germany.</title>
        <authorList>
            <person name="Friedrich I."/>
            <person name="Klassen A."/>
            <person name="Hannes N."/>
            <person name="Schneider D."/>
            <person name="Hertel R."/>
            <person name="Daniel R."/>
        </authorList>
    </citation>
    <scope>NUCLEOTIDE SEQUENCE</scope>
    <source>
        <strain evidence="2">LVF2</strain>
    </source>
</reference>
<protein>
    <recommendedName>
        <fullName evidence="4">Lipoprotein</fullName>
    </recommendedName>
</protein>
<feature type="chain" id="PRO_5037837452" description="Lipoprotein" evidence="1">
    <location>
        <begin position="22"/>
        <end position="202"/>
    </location>
</feature>
<dbReference type="EMBL" id="CP062222">
    <property type="protein sequence ID" value="QTC92558.1"/>
    <property type="molecule type" value="Genomic_DNA"/>
</dbReference>
<organism evidence="2 3">
    <name type="scientific">Brevundimonas goettingensis</name>
    <dbReference type="NCBI Taxonomy" id="2774190"/>
    <lineage>
        <taxon>Bacteria</taxon>
        <taxon>Pseudomonadati</taxon>
        <taxon>Pseudomonadota</taxon>
        <taxon>Alphaproteobacteria</taxon>
        <taxon>Caulobacterales</taxon>
        <taxon>Caulobacteraceae</taxon>
        <taxon>Brevundimonas</taxon>
    </lineage>
</organism>
<sequence length="202" mass="20521">MIRRAVVLTTVAVLAPVAILAACDRSKPAETAEVAVTRAPAEEAPADPNLLTPDGIGMIRIGQSVGEVQALSGMSDTPINDPSGCNIFHPSRAPVGLVVMAEAGHVTRISLHEGATVKTARGFGVGSEGSAIKAAYGGGVIVQPAKYEPAPAQDLYVWARGGSTQYVADPEARGVRYEVGADGKVAAVHAGGPSIQLAESCG</sequence>
<evidence type="ECO:0000313" key="2">
    <source>
        <dbReference type="EMBL" id="QTC92558.1"/>
    </source>
</evidence>
<dbReference type="AlphaFoldDB" id="A0A975GX47"/>
<dbReference type="KEGG" id="bgoe:IFJ75_06720"/>
<accession>A0A975GX47</accession>
<dbReference type="RefSeq" id="WP_207931838.1">
    <property type="nucleotide sequence ID" value="NZ_CP062222.1"/>
</dbReference>
<gene>
    <name evidence="2" type="ORF">IFJ75_06720</name>
</gene>
<dbReference type="Proteomes" id="UP000663918">
    <property type="component" value="Chromosome"/>
</dbReference>
<keyword evidence="3" id="KW-1185">Reference proteome</keyword>
<proteinExistence type="predicted"/>
<feature type="signal peptide" evidence="1">
    <location>
        <begin position="1"/>
        <end position="21"/>
    </location>
</feature>